<organism evidence="6 7">
    <name type="scientific">Streptomyces pulveraceus</name>
    <dbReference type="NCBI Taxonomy" id="68258"/>
    <lineage>
        <taxon>Bacteria</taxon>
        <taxon>Bacillati</taxon>
        <taxon>Actinomycetota</taxon>
        <taxon>Actinomycetes</taxon>
        <taxon>Kitasatosporales</taxon>
        <taxon>Streptomycetaceae</taxon>
        <taxon>Streptomyces</taxon>
    </lineage>
</organism>
<dbReference type="NCBIfam" id="TIGR01258">
    <property type="entry name" value="pgm_1"/>
    <property type="match status" value="1"/>
</dbReference>
<feature type="active site" description="Proton donor/acceptor" evidence="4">
    <location>
        <position position="93"/>
    </location>
</feature>
<dbReference type="InterPro" id="IPR013078">
    <property type="entry name" value="His_Pase_superF_clade-1"/>
</dbReference>
<dbReference type="SMART" id="SM00855">
    <property type="entry name" value="PGAM"/>
    <property type="match status" value="1"/>
</dbReference>
<evidence type="ECO:0000256" key="4">
    <source>
        <dbReference type="HAMAP-Rule" id="MF_01039"/>
    </source>
</evidence>
<evidence type="ECO:0000313" key="6">
    <source>
        <dbReference type="EMBL" id="MFC5913748.1"/>
    </source>
</evidence>
<evidence type="ECO:0000313" key="7">
    <source>
        <dbReference type="Proteomes" id="UP001596200"/>
    </source>
</evidence>
<feature type="binding site" evidence="4">
    <location>
        <begin position="93"/>
        <end position="96"/>
    </location>
    <ligand>
        <name>substrate</name>
    </ligand>
</feature>
<dbReference type="CDD" id="cd07067">
    <property type="entry name" value="HP_PGM_like"/>
    <property type="match status" value="1"/>
</dbReference>
<feature type="binding site" evidence="4">
    <location>
        <begin position="14"/>
        <end position="21"/>
    </location>
    <ligand>
        <name>substrate</name>
    </ligand>
</feature>
<dbReference type="InterPro" id="IPR005952">
    <property type="entry name" value="Phosphogly_mut1"/>
</dbReference>
<comment type="catalytic activity">
    <reaction evidence="4 5">
        <text>(2R)-2-phosphoglycerate = (2R)-3-phosphoglycerate</text>
        <dbReference type="Rhea" id="RHEA:15901"/>
        <dbReference type="ChEBI" id="CHEBI:58272"/>
        <dbReference type="ChEBI" id="CHEBI:58289"/>
        <dbReference type="EC" id="5.4.2.11"/>
    </reaction>
</comment>
<dbReference type="Gene3D" id="3.40.50.1240">
    <property type="entry name" value="Phosphoglycerate mutase-like"/>
    <property type="match status" value="1"/>
</dbReference>
<gene>
    <name evidence="4" type="primary">gpmA</name>
    <name evidence="6" type="ORF">ACFP1B_09975</name>
</gene>
<dbReference type="PIRSF" id="PIRSF000709">
    <property type="entry name" value="6PFK_2-Ptase"/>
    <property type="match status" value="1"/>
</dbReference>
<dbReference type="InterPro" id="IPR001345">
    <property type="entry name" value="PG/BPGM_mutase_AS"/>
</dbReference>
<evidence type="ECO:0000256" key="3">
    <source>
        <dbReference type="ARBA" id="ARBA00023235"/>
    </source>
</evidence>
<sequence>MTTTGVPGELILLRHGQSTTNAEGRFTGWADVPLTPHGEQQAVRAAWLLGRDGLVPDLVHTSVLRRSIRTADILLSHLDRAWVPVHRTWRLNERQYGALTGRVKREVRGEAGPSRYQAWRRSLTEAPAPLAADELARLRADPRYARLADGGPPAVESLADIVARVTPYWADVLAAQLLTGRTVLVVAHGNALRALVAVLDRLTEREVENLNIPTGAPLLYRFDAALRPTVRGGRYAEPAAARAAAEAVAVEGHD</sequence>
<dbReference type="Pfam" id="PF00300">
    <property type="entry name" value="His_Phos_1"/>
    <property type="match status" value="1"/>
</dbReference>
<evidence type="ECO:0000256" key="2">
    <source>
        <dbReference type="ARBA" id="ARBA00023152"/>
    </source>
</evidence>
<comment type="pathway">
    <text evidence="4 5">Carbohydrate degradation; glycolysis; pyruvate from D-glyceraldehyde 3-phosphate: step 3/5.</text>
</comment>
<feature type="binding site" evidence="4">
    <location>
        <begin position="27"/>
        <end position="28"/>
    </location>
    <ligand>
        <name>substrate</name>
    </ligand>
</feature>
<keyword evidence="7" id="KW-1185">Reference proteome</keyword>
<keyword evidence="2 4" id="KW-0324">Glycolysis</keyword>
<keyword evidence="3 4" id="KW-0413">Isomerase</keyword>
<dbReference type="PANTHER" id="PTHR11931">
    <property type="entry name" value="PHOSPHOGLYCERATE MUTASE"/>
    <property type="match status" value="1"/>
</dbReference>
<dbReference type="PROSITE" id="PS00175">
    <property type="entry name" value="PG_MUTASE"/>
    <property type="match status" value="1"/>
</dbReference>
<dbReference type="InterPro" id="IPR029033">
    <property type="entry name" value="His_PPase_superfam"/>
</dbReference>
<feature type="binding site" evidence="4">
    <location>
        <begin position="120"/>
        <end position="121"/>
    </location>
    <ligand>
        <name>substrate</name>
    </ligand>
</feature>
<comment type="similarity">
    <text evidence="1 4">Belongs to the phosphoglycerate mutase family. BPG-dependent PGAM subfamily.</text>
</comment>
<proteinExistence type="inferred from homology"/>
<keyword evidence="4" id="KW-0312">Gluconeogenesis</keyword>
<dbReference type="EMBL" id="JBHSPU010000010">
    <property type="protein sequence ID" value="MFC5913748.1"/>
    <property type="molecule type" value="Genomic_DNA"/>
</dbReference>
<feature type="active site" description="Tele-phosphohistidine intermediate" evidence="4">
    <location>
        <position position="15"/>
    </location>
</feature>
<dbReference type="RefSeq" id="WP_344514026.1">
    <property type="nucleotide sequence ID" value="NZ_BAAATU010000028.1"/>
</dbReference>
<feature type="binding site" evidence="4">
    <location>
        <position position="104"/>
    </location>
    <ligand>
        <name>substrate</name>
    </ligand>
</feature>
<comment type="caution">
    <text evidence="6">The sequence shown here is derived from an EMBL/GenBank/DDBJ whole genome shotgun (WGS) entry which is preliminary data.</text>
</comment>
<comment type="function">
    <text evidence="4 5">Catalyzes the interconversion of 2-phosphoglycerate and 3-phosphoglycerate.</text>
</comment>
<evidence type="ECO:0000256" key="5">
    <source>
        <dbReference type="RuleBase" id="RU004512"/>
    </source>
</evidence>
<dbReference type="Proteomes" id="UP001596200">
    <property type="component" value="Unassembled WGS sequence"/>
</dbReference>
<feature type="binding site" evidence="4">
    <location>
        <position position="66"/>
    </location>
    <ligand>
        <name>substrate</name>
    </ligand>
</feature>
<reference evidence="7" key="1">
    <citation type="journal article" date="2019" name="Int. J. Syst. Evol. Microbiol.">
        <title>The Global Catalogue of Microorganisms (GCM) 10K type strain sequencing project: providing services to taxonomists for standard genome sequencing and annotation.</title>
        <authorList>
            <consortium name="The Broad Institute Genomics Platform"/>
            <consortium name="The Broad Institute Genome Sequencing Center for Infectious Disease"/>
            <person name="Wu L."/>
            <person name="Ma J."/>
        </authorList>
    </citation>
    <scope>NUCLEOTIDE SEQUENCE [LARGE SCALE GENOMIC DNA]</scope>
    <source>
        <strain evidence="7">JCM 4147</strain>
    </source>
</reference>
<accession>A0ABW1GI92</accession>
<evidence type="ECO:0000256" key="1">
    <source>
        <dbReference type="ARBA" id="ARBA00006717"/>
    </source>
</evidence>
<dbReference type="HAMAP" id="MF_01039">
    <property type="entry name" value="PGAM_GpmA"/>
    <property type="match status" value="1"/>
</dbReference>
<dbReference type="SUPFAM" id="SSF53254">
    <property type="entry name" value="Phosphoglycerate mutase-like"/>
    <property type="match status" value="1"/>
</dbReference>
<protein>
    <recommendedName>
        <fullName evidence="4 5">2,3-bisphosphoglycerate-dependent phosphoglycerate mutase</fullName>
        <shortName evidence="4">BPG-dependent PGAM</shortName>
        <shortName evidence="4">PGAM</shortName>
        <shortName evidence="4">Phosphoglyceromutase</shortName>
        <shortName evidence="4">dPGM</shortName>
        <ecNumber evidence="4 5">5.4.2.11</ecNumber>
    </recommendedName>
</protein>
<dbReference type="EC" id="5.4.2.11" evidence="4 5"/>
<feature type="binding site" evidence="4">
    <location>
        <begin position="189"/>
        <end position="190"/>
    </location>
    <ligand>
        <name>substrate</name>
    </ligand>
</feature>
<feature type="site" description="Transition state stabilizer" evidence="4">
    <location>
        <position position="188"/>
    </location>
</feature>
<name>A0ABW1GI92_9ACTN</name>